<evidence type="ECO:0000256" key="2">
    <source>
        <dbReference type="PROSITE-ProRule" id="PRU00335"/>
    </source>
</evidence>
<dbReference type="RefSeq" id="WP_033092767.1">
    <property type="nucleotide sequence ID" value="NZ_JQED01000007.1"/>
</dbReference>
<organism evidence="5 6">
    <name type="scientific">Colwellia psychrerythraea</name>
    <name type="common">Vibrio psychroerythus</name>
    <dbReference type="NCBI Taxonomy" id="28229"/>
    <lineage>
        <taxon>Bacteria</taxon>
        <taxon>Pseudomonadati</taxon>
        <taxon>Pseudomonadota</taxon>
        <taxon>Gammaproteobacteria</taxon>
        <taxon>Alteromonadales</taxon>
        <taxon>Colwelliaceae</taxon>
        <taxon>Colwellia</taxon>
    </lineage>
</organism>
<reference evidence="5 6" key="1">
    <citation type="submission" date="2014-08" db="EMBL/GenBank/DDBJ databases">
        <title>Genomic and Phenotypic Diversity of Colwellia psychrerythraea strains from Disparate Marine Basins.</title>
        <authorList>
            <person name="Techtmann S.M."/>
            <person name="Stelling S.C."/>
            <person name="Utturkar S.M."/>
            <person name="Alshibli N."/>
            <person name="Harris A."/>
            <person name="Brown S.D."/>
            <person name="Hazen T.C."/>
        </authorList>
    </citation>
    <scope>NUCLEOTIDE SEQUENCE [LARGE SCALE GENOMIC DNA]</scope>
    <source>
        <strain evidence="5 6">ND2E</strain>
    </source>
</reference>
<evidence type="ECO:0000259" key="4">
    <source>
        <dbReference type="PROSITE" id="PS50977"/>
    </source>
</evidence>
<dbReference type="Pfam" id="PF00440">
    <property type="entry name" value="TetR_N"/>
    <property type="match status" value="1"/>
</dbReference>
<keyword evidence="1 2" id="KW-0238">DNA-binding</keyword>
<dbReference type="InterPro" id="IPR009057">
    <property type="entry name" value="Homeodomain-like_sf"/>
</dbReference>
<dbReference type="AlphaFoldDB" id="A0A099KTE2"/>
<evidence type="ECO:0000313" key="6">
    <source>
        <dbReference type="Proteomes" id="UP000029843"/>
    </source>
</evidence>
<dbReference type="Proteomes" id="UP000029843">
    <property type="component" value="Unassembled WGS sequence"/>
</dbReference>
<name>A0A099KTE2_COLPS</name>
<keyword evidence="3" id="KW-0812">Transmembrane</keyword>
<dbReference type="EMBL" id="JQED01000007">
    <property type="protein sequence ID" value="KGJ94034.1"/>
    <property type="molecule type" value="Genomic_DNA"/>
</dbReference>
<evidence type="ECO:0000313" key="5">
    <source>
        <dbReference type="EMBL" id="KGJ94034.1"/>
    </source>
</evidence>
<evidence type="ECO:0000256" key="3">
    <source>
        <dbReference type="SAM" id="Phobius"/>
    </source>
</evidence>
<gene>
    <name evidence="5" type="ORF">ND2E_1967</name>
</gene>
<keyword evidence="3" id="KW-0472">Membrane</keyword>
<dbReference type="PRINTS" id="PR00455">
    <property type="entry name" value="HTHTETR"/>
</dbReference>
<dbReference type="PATRIC" id="fig|28229.4.peg.989"/>
<sequence length="255" mass="28812">MTPPKLLDKAALKERELLIINSAVHLIQQNGIENLTMDKVVTQVPFSKGTVYKHFIGKEDLLLAISNYSLELLGNLFYRAYQFKGCARSRMLLLNFSYLIYAMLYPALFQTVLCAKSPNVVGKSSERHINENERLEIKLMTSIHGIVEDGLNDNNLSLPMNMDIQQLCFSNWSMAYGVITLLSGEVDQCSGRTSLIVERELFNLSNMLYDGMGWKPMTKDKSHCAELKIALAELFPEELALISAKGRELNFNSFS</sequence>
<feature type="domain" description="HTH tetR-type" evidence="4">
    <location>
        <begin position="13"/>
        <end position="73"/>
    </location>
</feature>
<dbReference type="SUPFAM" id="SSF46689">
    <property type="entry name" value="Homeodomain-like"/>
    <property type="match status" value="1"/>
</dbReference>
<accession>A0A099KTE2</accession>
<protein>
    <submittedName>
        <fullName evidence="5">Transcriptional regulator, TetR family</fullName>
    </submittedName>
</protein>
<dbReference type="OrthoDB" id="63332at2"/>
<feature type="transmembrane region" description="Helical" evidence="3">
    <location>
        <begin position="92"/>
        <end position="109"/>
    </location>
</feature>
<feature type="DNA-binding region" description="H-T-H motif" evidence="2">
    <location>
        <begin position="36"/>
        <end position="55"/>
    </location>
</feature>
<dbReference type="GO" id="GO:0003677">
    <property type="term" value="F:DNA binding"/>
    <property type="evidence" value="ECO:0007669"/>
    <property type="project" value="UniProtKB-UniRule"/>
</dbReference>
<comment type="caution">
    <text evidence="5">The sequence shown here is derived from an EMBL/GenBank/DDBJ whole genome shotgun (WGS) entry which is preliminary data.</text>
</comment>
<dbReference type="PROSITE" id="PS50977">
    <property type="entry name" value="HTH_TETR_2"/>
    <property type="match status" value="1"/>
</dbReference>
<dbReference type="Gene3D" id="1.10.357.10">
    <property type="entry name" value="Tetracycline Repressor, domain 2"/>
    <property type="match status" value="1"/>
</dbReference>
<proteinExistence type="predicted"/>
<evidence type="ECO:0000256" key="1">
    <source>
        <dbReference type="ARBA" id="ARBA00023125"/>
    </source>
</evidence>
<dbReference type="InterPro" id="IPR001647">
    <property type="entry name" value="HTH_TetR"/>
</dbReference>
<keyword evidence="3" id="KW-1133">Transmembrane helix</keyword>